<proteinExistence type="predicted"/>
<comment type="caution">
    <text evidence="1">The sequence shown here is derived from an EMBL/GenBank/DDBJ whole genome shotgun (WGS) entry which is preliminary data.</text>
</comment>
<sequence length="50" mass="5934">MPNNEFPVRIRYLIGQTDLRSPLHGNCYPNLPRCYCYRYRATAVQSLERS</sequence>
<keyword evidence="2" id="KW-1185">Reference proteome</keyword>
<reference evidence="1" key="1">
    <citation type="submission" date="2023-01" db="EMBL/GenBank/DDBJ databases">
        <authorList>
            <person name="Van Ghelder C."/>
            <person name="Rancurel C."/>
        </authorList>
    </citation>
    <scope>NUCLEOTIDE SEQUENCE</scope>
    <source>
        <strain evidence="1">CNCM I-4278</strain>
    </source>
</reference>
<dbReference type="EMBL" id="CAOQHR010000009">
    <property type="protein sequence ID" value="CAI6339617.1"/>
    <property type="molecule type" value="Genomic_DNA"/>
</dbReference>
<protein>
    <submittedName>
        <fullName evidence="1">Uncharacterized protein</fullName>
    </submittedName>
</protein>
<gene>
    <name evidence="1" type="ORF">PDIGIT_LOCUS12779</name>
</gene>
<organism evidence="1 2">
    <name type="scientific">Periconia digitata</name>
    <dbReference type="NCBI Taxonomy" id="1303443"/>
    <lineage>
        <taxon>Eukaryota</taxon>
        <taxon>Fungi</taxon>
        <taxon>Dikarya</taxon>
        <taxon>Ascomycota</taxon>
        <taxon>Pezizomycotina</taxon>
        <taxon>Dothideomycetes</taxon>
        <taxon>Pleosporomycetidae</taxon>
        <taxon>Pleosporales</taxon>
        <taxon>Massarineae</taxon>
        <taxon>Periconiaceae</taxon>
        <taxon>Periconia</taxon>
    </lineage>
</organism>
<name>A0A9W4URU6_9PLEO</name>
<dbReference type="AlphaFoldDB" id="A0A9W4URU6"/>
<evidence type="ECO:0000313" key="2">
    <source>
        <dbReference type="Proteomes" id="UP001152607"/>
    </source>
</evidence>
<dbReference type="Proteomes" id="UP001152607">
    <property type="component" value="Unassembled WGS sequence"/>
</dbReference>
<evidence type="ECO:0000313" key="1">
    <source>
        <dbReference type="EMBL" id="CAI6339617.1"/>
    </source>
</evidence>
<accession>A0A9W4URU6</accession>